<organism evidence="1 2">
    <name type="scientific">Lelliottia wanjuensis</name>
    <dbReference type="NCBI Taxonomy" id="3050585"/>
    <lineage>
        <taxon>Bacteria</taxon>
        <taxon>Pseudomonadati</taxon>
        <taxon>Pseudomonadota</taxon>
        <taxon>Gammaproteobacteria</taxon>
        <taxon>Enterobacterales</taxon>
        <taxon>Enterobacteriaceae</taxon>
        <taxon>Lelliottia</taxon>
    </lineage>
</organism>
<dbReference type="Proteomes" id="UP001223214">
    <property type="component" value="Unassembled WGS sequence"/>
</dbReference>
<dbReference type="Pfam" id="PF13148">
    <property type="entry name" value="DUF3987"/>
    <property type="match status" value="1"/>
</dbReference>
<comment type="caution">
    <text evidence="1">The sequence shown here is derived from an EMBL/GenBank/DDBJ whole genome shotgun (WGS) entry which is preliminary data.</text>
</comment>
<gene>
    <name evidence="1" type="ORF">QQF32_07010</name>
</gene>
<dbReference type="EMBL" id="JASSOM010000046">
    <property type="protein sequence ID" value="MDK9362941.1"/>
    <property type="molecule type" value="Genomic_DNA"/>
</dbReference>
<evidence type="ECO:0000313" key="2">
    <source>
        <dbReference type="Proteomes" id="UP001223214"/>
    </source>
</evidence>
<protein>
    <submittedName>
        <fullName evidence="1">YfjI family protein</fullName>
    </submittedName>
</protein>
<evidence type="ECO:0000313" key="1">
    <source>
        <dbReference type="EMBL" id="MDK9362941.1"/>
    </source>
</evidence>
<sequence length="470" mass="53349">MQNSSAVLTAHFTKGLNGTIGSIQKATGAPYELIAGTCLAAMSLASQALVEFEYSDGRKSPVSLFNVIVAESGERKTAVFNVVMKEVIEFQRVKLSGYSELYHVYESELQTWNVIQKSILKQIRLNEENGKSHDVEKDKLKLHYINKPQKPKYPKMLYSDATPEAIIQMLSENIGSAGLISHEGGVVFNGRAMRNTPLYNQLWDGGPVDIERKDHRLSIDNCRFSILVLIQRNELSDFFKKHGARILGNGFFARCLWSITTSTQGYRSNNEQEIKDDQVRLEKFQLRIKELLDMTIKAFPKKVLCLSPEAESRLIDYQSAIENFLLEEKSKHEACAGIISKMPENAIRMAALFHFFYDFEGNEISVETFEHATSIIGYYYNQLSQVLTMGTDDDDANKLYHWLLTGPFNRHAPCLAIAKTEARRYVPYQLRDGVRFNKALKALEESGRISIEKLRNTNGSINQVIHINRA</sequence>
<name>A0AAP4D0K8_9ENTR</name>
<dbReference type="InterPro" id="IPR025048">
    <property type="entry name" value="DUF3987"/>
</dbReference>
<reference evidence="1 2" key="1">
    <citation type="submission" date="2023-06" db="EMBL/GenBank/DDBJ databases">
        <title>Identification and characterization of antibiotic-resistant Gram-negative bacteria.</title>
        <authorList>
            <person name="Cho G.-S."/>
            <person name="Lee J."/>
            <person name="Tai E."/>
            <person name="Jeong S."/>
            <person name="Kim I."/>
            <person name="Kim B.-E."/>
            <person name="Jeong M.-I."/>
            <person name="Oh K.-K."/>
            <person name="Franz C.M.A.P."/>
        </authorList>
    </citation>
    <scope>NUCLEOTIDE SEQUENCE [LARGE SCALE GENOMIC DNA]</scope>
    <source>
        <strain evidence="1 2">V106_12</strain>
    </source>
</reference>
<accession>A0AAP4D0K8</accession>
<dbReference type="AlphaFoldDB" id="A0AAP4D0K8"/>
<proteinExistence type="predicted"/>
<dbReference type="RefSeq" id="WP_285149180.1">
    <property type="nucleotide sequence ID" value="NZ_JASSOM010000046.1"/>
</dbReference>
<keyword evidence="2" id="KW-1185">Reference proteome</keyword>